<dbReference type="AlphaFoldDB" id="E0VD00"/>
<evidence type="ECO:0000256" key="1">
    <source>
        <dbReference type="ARBA" id="ARBA00004123"/>
    </source>
</evidence>
<comment type="similarity">
    <text evidence="2">Belongs to the acetyltransferase family. ECO subfamily.</text>
</comment>
<dbReference type="PROSITE" id="PS51186">
    <property type="entry name" value="GNAT"/>
    <property type="match status" value="1"/>
</dbReference>
<dbReference type="eggNOG" id="KOG3014">
    <property type="taxonomic scope" value="Eukaryota"/>
</dbReference>
<evidence type="ECO:0000256" key="8">
    <source>
        <dbReference type="ARBA" id="ARBA00023306"/>
    </source>
</evidence>
<keyword evidence="3" id="KW-0808">Transferase</keyword>
<sequence>MCKTPKTPSKTNYQATPITSEIKRSLFQSENLNDMEDDLGLLSPLSPSSCSSNQSLNSPQFSPNGEFETPRKSGRNKSTKKIFNENNSSPIIGLKKIEIKSSLFPDLEIFSSRSKKSYRTPKTVLCKKSEAEYNINENKNYSVPAKKSQRRELLNDFNVLETDSSSVVSSSTLECDESPMGSDSSQNVTTLGIKPLSCESFYGAPPQIQKVRTKLFIDTLDRKGLNRNLTRSLSKESLTSNRSFVNGMQPGVWHNIKKPKQIKKIQKTEKPLISPKSRVAKMLKSNSKEIIIKEKSLFQENPRKRIAHSKKRRRNDDDDEFGTTCKLQFSDGVMRIQTPKKRRKLYSGRRDYIEDFNDVDDGDNDIQNSIKSILNILEDDKPEKKIETQPFGVLQPLSTTPSKSNKKLEKTPTKPVVNLPTLIINDFDSDEEENVDPKLISRMEKGTNELTLEKTGNMISYMTNILVNKDEDVGNTSFESVGNENENYSPNKNNNLFSVFYKQNWDKIKNLNESLTKSVQHKKKIIVPDDQYLLDAGQDSIGIVTCKKCGVMYQSGDFADEAIHNNFHNHLSELKFTGWSNERVVGKYSDGRIIKIVNADPKIWWQKVMKIVEIVDQDLGFPEASVQSLFYKTVYLYINEKSKQIAGCLIAEECKVGYKMFPPIEGVEIDSCSKDPTPCKIGISRIWTALSHRRKGVATRLVECLQKTFLFGNVVTLDEIAFSVPSPSGKLFAQKITGKFDFLVYGF</sequence>
<evidence type="ECO:0000256" key="10">
    <source>
        <dbReference type="SAM" id="MobiDB-lite"/>
    </source>
</evidence>
<dbReference type="GO" id="GO:0000785">
    <property type="term" value="C:chromatin"/>
    <property type="evidence" value="ECO:0007669"/>
    <property type="project" value="TreeGrafter"/>
</dbReference>
<reference evidence="12" key="2">
    <citation type="submission" date="2007-04" db="EMBL/GenBank/DDBJ databases">
        <title>The genome of the human body louse.</title>
        <authorList>
            <consortium name="The Human Body Louse Genome Consortium"/>
            <person name="Kirkness E."/>
            <person name="Walenz B."/>
            <person name="Hass B."/>
            <person name="Bruggner R."/>
            <person name="Strausberg R."/>
        </authorList>
    </citation>
    <scope>NUCLEOTIDE SEQUENCE</scope>
    <source>
        <strain evidence="12">USDA</strain>
    </source>
</reference>
<dbReference type="VEuPathDB" id="VectorBase:PHUM102750"/>
<accession>E0VD00</accession>
<evidence type="ECO:0000313" key="13">
    <source>
        <dbReference type="EnsemblMetazoa" id="PHUM102750-PA"/>
    </source>
</evidence>
<dbReference type="OrthoDB" id="428854at2759"/>
<reference evidence="13" key="3">
    <citation type="submission" date="2020-05" db="UniProtKB">
        <authorList>
            <consortium name="EnsemblMetazoa"/>
        </authorList>
    </citation>
    <scope>IDENTIFICATION</scope>
    <source>
        <strain evidence="13">USDA</strain>
    </source>
</reference>
<proteinExistence type="inferred from homology"/>
<dbReference type="InterPro" id="IPR000182">
    <property type="entry name" value="GNAT_dom"/>
</dbReference>
<reference evidence="12" key="1">
    <citation type="submission" date="2007-04" db="EMBL/GenBank/DDBJ databases">
        <title>Annotation of Pediculus humanus corporis strain USDA.</title>
        <authorList>
            <person name="Kirkness E."/>
            <person name="Hannick L."/>
            <person name="Hass B."/>
            <person name="Bruggner R."/>
            <person name="Lawson D."/>
            <person name="Bidwell S."/>
            <person name="Joardar V."/>
            <person name="Caler E."/>
            <person name="Walenz B."/>
            <person name="Inman J."/>
            <person name="Schobel S."/>
            <person name="Galinsky K."/>
            <person name="Amedeo P."/>
            <person name="Strausberg R."/>
        </authorList>
    </citation>
    <scope>NUCLEOTIDE SEQUENCE</scope>
    <source>
        <strain evidence="12">USDA</strain>
    </source>
</reference>
<name>E0VD00_PEDHC</name>
<evidence type="ECO:0000259" key="11">
    <source>
        <dbReference type="PROSITE" id="PS51186"/>
    </source>
</evidence>
<feature type="compositionally biased region" description="Basic residues" evidence="10">
    <location>
        <begin position="304"/>
        <end position="313"/>
    </location>
</feature>
<dbReference type="PANTHER" id="PTHR45884">
    <property type="entry name" value="N-ACETYLTRANSFERASE ECO"/>
    <property type="match status" value="1"/>
</dbReference>
<keyword evidence="5" id="KW-0863">Zinc-finger</keyword>
<keyword evidence="9" id="KW-0012">Acyltransferase</keyword>
<dbReference type="RefSeq" id="XP_002423994.1">
    <property type="nucleotide sequence ID" value="XM_002423949.1"/>
</dbReference>
<dbReference type="GO" id="GO:0005634">
    <property type="term" value="C:nucleus"/>
    <property type="evidence" value="ECO:0007669"/>
    <property type="project" value="UniProtKB-SubCell"/>
</dbReference>
<evidence type="ECO:0000256" key="6">
    <source>
        <dbReference type="ARBA" id="ARBA00022833"/>
    </source>
</evidence>
<keyword evidence="14" id="KW-1185">Reference proteome</keyword>
<dbReference type="InterPro" id="IPR028005">
    <property type="entry name" value="AcTrfase_ESCO_Znf_dom"/>
</dbReference>
<evidence type="ECO:0000256" key="7">
    <source>
        <dbReference type="ARBA" id="ARBA00023242"/>
    </source>
</evidence>
<dbReference type="Pfam" id="PF13880">
    <property type="entry name" value="Acetyltransf_13"/>
    <property type="match status" value="1"/>
</dbReference>
<protein>
    <recommendedName>
        <fullName evidence="11">N-acetyltransferase domain-containing protein</fullName>
    </recommendedName>
</protein>
<evidence type="ECO:0000313" key="12">
    <source>
        <dbReference type="EMBL" id="EEB11256.1"/>
    </source>
</evidence>
<keyword evidence="7" id="KW-0539">Nucleus</keyword>
<evidence type="ECO:0000256" key="5">
    <source>
        <dbReference type="ARBA" id="ARBA00022771"/>
    </source>
</evidence>
<evidence type="ECO:0000256" key="4">
    <source>
        <dbReference type="ARBA" id="ARBA00022723"/>
    </source>
</evidence>
<dbReference type="GO" id="GO:0007064">
    <property type="term" value="P:mitotic sister chromatid cohesion"/>
    <property type="evidence" value="ECO:0007669"/>
    <property type="project" value="TreeGrafter"/>
</dbReference>
<feature type="compositionally biased region" description="Low complexity" evidence="10">
    <location>
        <begin position="41"/>
        <end position="60"/>
    </location>
</feature>
<gene>
    <name evidence="13" type="primary">8238114</name>
    <name evidence="12" type="ORF">Phum_PHUM102750</name>
</gene>
<dbReference type="STRING" id="121224.E0VD00"/>
<evidence type="ECO:0000313" key="14">
    <source>
        <dbReference type="Proteomes" id="UP000009046"/>
    </source>
</evidence>
<dbReference type="Proteomes" id="UP000009046">
    <property type="component" value="Unassembled WGS sequence"/>
</dbReference>
<dbReference type="InterPro" id="IPR028009">
    <property type="entry name" value="ESCO_Acetyltransf_dom"/>
</dbReference>
<evidence type="ECO:0000256" key="3">
    <source>
        <dbReference type="ARBA" id="ARBA00022679"/>
    </source>
</evidence>
<dbReference type="HOGENOM" id="CLU_372277_0_0_1"/>
<evidence type="ECO:0000256" key="9">
    <source>
        <dbReference type="ARBA" id="ARBA00023315"/>
    </source>
</evidence>
<comment type="subcellular location">
    <subcellularLocation>
        <location evidence="1">Nucleus</location>
    </subcellularLocation>
</comment>
<keyword evidence="4" id="KW-0479">Metal-binding</keyword>
<feature type="region of interest" description="Disordered" evidence="10">
    <location>
        <begin position="302"/>
        <end position="323"/>
    </location>
</feature>
<organism>
    <name type="scientific">Pediculus humanus subsp. corporis</name>
    <name type="common">Body louse</name>
    <dbReference type="NCBI Taxonomy" id="121224"/>
    <lineage>
        <taxon>Eukaryota</taxon>
        <taxon>Metazoa</taxon>
        <taxon>Ecdysozoa</taxon>
        <taxon>Arthropoda</taxon>
        <taxon>Hexapoda</taxon>
        <taxon>Insecta</taxon>
        <taxon>Pterygota</taxon>
        <taxon>Neoptera</taxon>
        <taxon>Paraneoptera</taxon>
        <taxon>Psocodea</taxon>
        <taxon>Troctomorpha</taxon>
        <taxon>Phthiraptera</taxon>
        <taxon>Anoplura</taxon>
        <taxon>Pediculidae</taxon>
        <taxon>Pediculus</taxon>
    </lineage>
</organism>
<dbReference type="Pfam" id="PF13878">
    <property type="entry name" value="zf-C2H2_3"/>
    <property type="match status" value="1"/>
</dbReference>
<dbReference type="KEGG" id="phu:Phum_PHUM102750"/>
<dbReference type="InParanoid" id="E0VD00"/>
<dbReference type="GeneID" id="8238114"/>
<dbReference type="CTD" id="8238114"/>
<dbReference type="EMBL" id="AAZO01001224">
    <property type="status" value="NOT_ANNOTATED_CDS"/>
    <property type="molecule type" value="Genomic_DNA"/>
</dbReference>
<evidence type="ECO:0000256" key="2">
    <source>
        <dbReference type="ARBA" id="ARBA00005816"/>
    </source>
</evidence>
<dbReference type="EnsemblMetazoa" id="PHUM102750-RA">
    <property type="protein sequence ID" value="PHUM102750-PA"/>
    <property type="gene ID" value="PHUM102750"/>
</dbReference>
<keyword evidence="8" id="KW-0131">Cell cycle</keyword>
<feature type="region of interest" description="Disordered" evidence="10">
    <location>
        <begin position="37"/>
        <end position="85"/>
    </location>
</feature>
<keyword evidence="6" id="KW-0862">Zinc</keyword>
<feature type="domain" description="N-acetyltransferase" evidence="11">
    <location>
        <begin position="594"/>
        <end position="747"/>
    </location>
</feature>
<dbReference type="EMBL" id="DS235068">
    <property type="protein sequence ID" value="EEB11256.1"/>
    <property type="molecule type" value="Genomic_DNA"/>
</dbReference>
<dbReference type="PANTHER" id="PTHR45884:SF2">
    <property type="entry name" value="N-ACETYLTRANSFERASE ECO"/>
    <property type="match status" value="1"/>
</dbReference>
<dbReference type="GO" id="GO:0061733">
    <property type="term" value="F:protein-lysine-acetyltransferase activity"/>
    <property type="evidence" value="ECO:0007669"/>
    <property type="project" value="TreeGrafter"/>
</dbReference>
<dbReference type="GO" id="GO:0008270">
    <property type="term" value="F:zinc ion binding"/>
    <property type="evidence" value="ECO:0007669"/>
    <property type="project" value="UniProtKB-KW"/>
</dbReference>